<evidence type="ECO:0000259" key="15">
    <source>
        <dbReference type="Pfam" id="PF02773"/>
    </source>
</evidence>
<dbReference type="GO" id="GO:0005737">
    <property type="term" value="C:cytoplasm"/>
    <property type="evidence" value="ECO:0007669"/>
    <property type="project" value="UniProtKB-SubCell"/>
</dbReference>
<evidence type="ECO:0000259" key="14">
    <source>
        <dbReference type="Pfam" id="PF02772"/>
    </source>
</evidence>
<evidence type="ECO:0000256" key="2">
    <source>
        <dbReference type="ARBA" id="ARBA00009685"/>
    </source>
</evidence>
<evidence type="ECO:0000256" key="12">
    <source>
        <dbReference type="RuleBase" id="RU004462"/>
    </source>
</evidence>
<dbReference type="UniPathway" id="UPA00315">
    <property type="reaction ID" value="UER00080"/>
</dbReference>
<evidence type="ECO:0000259" key="13">
    <source>
        <dbReference type="Pfam" id="PF00438"/>
    </source>
</evidence>
<feature type="region of interest" description="Flexible loop" evidence="10">
    <location>
        <begin position="125"/>
        <end position="135"/>
    </location>
</feature>
<comment type="subcellular location">
    <subcellularLocation>
        <location evidence="10 11">Cytoplasm</location>
    </subcellularLocation>
</comment>
<protein>
    <recommendedName>
        <fullName evidence="10">S-adenosylmethionine synthase</fullName>
        <shortName evidence="10">AdoMet synthase</shortName>
        <ecNumber evidence="10">2.5.1.6</ecNumber>
    </recommendedName>
    <alternativeName>
        <fullName evidence="10">MAT</fullName>
    </alternativeName>
    <alternativeName>
        <fullName evidence="10">Methionine adenosyltransferase</fullName>
    </alternativeName>
</protein>
<evidence type="ECO:0000256" key="9">
    <source>
        <dbReference type="ARBA" id="ARBA00022958"/>
    </source>
</evidence>
<feature type="binding site" evidence="10">
    <location>
        <position position="267"/>
    </location>
    <ligand>
        <name>L-methionine</name>
        <dbReference type="ChEBI" id="CHEBI:57844"/>
        <note>ligand shared between two neighboring subunits</note>
    </ligand>
</feature>
<comment type="function">
    <text evidence="10">Catalyzes the formation of S-adenosylmethionine (AdoMet) from methionine and ATP. The overall synthetic reaction is composed of two sequential steps, AdoMet formation and the subsequent tripolyphosphate hydrolysis which occurs prior to release of AdoMet from the enzyme.</text>
</comment>
<dbReference type="KEGG" id="sbf:JCM31447_01430"/>
<evidence type="ECO:0000256" key="7">
    <source>
        <dbReference type="ARBA" id="ARBA00022840"/>
    </source>
</evidence>
<dbReference type="InterPro" id="IPR022629">
    <property type="entry name" value="S-AdoMet_synt_central"/>
</dbReference>
<dbReference type="Pfam" id="PF02773">
    <property type="entry name" value="S-AdoMet_synt_C"/>
    <property type="match status" value="1"/>
</dbReference>
<keyword evidence="10" id="KW-0963">Cytoplasm</keyword>
<keyword evidence="17" id="KW-1185">Reference proteome</keyword>
<evidence type="ECO:0000256" key="10">
    <source>
        <dbReference type="HAMAP-Rule" id="MF_00086"/>
    </source>
</evidence>
<comment type="cofactor">
    <cofactor evidence="10">
        <name>K(+)</name>
        <dbReference type="ChEBI" id="CHEBI:29103"/>
    </cofactor>
    <text evidence="10">Binds 1 potassium ion per subunit.</text>
</comment>
<sequence>MFQRSLFLTPSSSPEITYFTSESVSEGHPDKVADQISDGILDELLAFDPKARVACEALCKTGLVVIAGEITLNTETVHNNEKKHSRKMQSYSDIARNVIKKIGYDDPNNGFEYRSCGVIVSIDQQSPDIAQGVNEGEGLHKEQGAGDQGMMFGYATNETPEYMPATLQYAHSVLRNLSKARKEGSVNWLRPDAKSQVTVEYHNGKMKRIDTVVVSTMHADGVSQETIRNFVIENIIKKTIPSHLLDSNTKYHINPTGKFVIGGPQGDCGLTGRKIIVDTYGGHGAHGGGAFSGKDPSKVDRSAAYMGRYIAKNIVAAGLAERALVQIAYAIGVAQPVSVNVNTYGTEKVERAKIENAVRKVFDMTPSGIVNTFDLLNPQNNNFTYHETASYGHFGRNHFPWEKLDKIDDLKHCV</sequence>
<dbReference type="PIRSF" id="PIRSF000497">
    <property type="entry name" value="MAT"/>
    <property type="match status" value="1"/>
</dbReference>
<reference evidence="16 17" key="1">
    <citation type="submission" date="2018-12" db="EMBL/GenBank/DDBJ databases">
        <title>Rubrispira sanarue gen. nov., sp., nov., a member of the order Silvanigrellales, isolated from a brackish lake in Hamamatsu Japan.</title>
        <authorList>
            <person name="Maejima Y."/>
            <person name="Iino T."/>
            <person name="Muraguchi Y."/>
            <person name="Fukuda K."/>
            <person name="Nojiri H."/>
            <person name="Ohkuma M."/>
            <person name="Moriuchi R."/>
            <person name="Dohra H."/>
            <person name="Kimbara K."/>
            <person name="Shintani M."/>
        </authorList>
    </citation>
    <scope>NUCLEOTIDE SEQUENCE [LARGE SCALE GENOMIC DNA]</scope>
    <source>
        <strain evidence="16 17">RF1110005</strain>
    </source>
</reference>
<dbReference type="NCBIfam" id="TIGR01034">
    <property type="entry name" value="metK"/>
    <property type="match status" value="1"/>
</dbReference>
<dbReference type="PANTHER" id="PTHR11964">
    <property type="entry name" value="S-ADENOSYLMETHIONINE SYNTHETASE"/>
    <property type="match status" value="1"/>
</dbReference>
<dbReference type="PROSITE" id="PS00376">
    <property type="entry name" value="ADOMET_SYNTHASE_1"/>
    <property type="match status" value="1"/>
</dbReference>
<evidence type="ECO:0000256" key="3">
    <source>
        <dbReference type="ARBA" id="ARBA00022563"/>
    </source>
</evidence>
<keyword evidence="7 10" id="KW-0067">ATP-binding</keyword>
<keyword evidence="6 10" id="KW-0547">Nucleotide-binding</keyword>
<dbReference type="FunFam" id="3.30.300.10:FF:000003">
    <property type="entry name" value="S-adenosylmethionine synthase"/>
    <property type="match status" value="1"/>
</dbReference>
<dbReference type="OrthoDB" id="5288654at2"/>
<evidence type="ECO:0000256" key="1">
    <source>
        <dbReference type="ARBA" id="ARBA00005224"/>
    </source>
</evidence>
<evidence type="ECO:0000256" key="6">
    <source>
        <dbReference type="ARBA" id="ARBA00022741"/>
    </source>
</evidence>
<comment type="catalytic activity">
    <reaction evidence="10">
        <text>L-methionine + ATP + H2O = S-adenosyl-L-methionine + phosphate + diphosphate</text>
        <dbReference type="Rhea" id="RHEA:21080"/>
        <dbReference type="ChEBI" id="CHEBI:15377"/>
        <dbReference type="ChEBI" id="CHEBI:30616"/>
        <dbReference type="ChEBI" id="CHEBI:33019"/>
        <dbReference type="ChEBI" id="CHEBI:43474"/>
        <dbReference type="ChEBI" id="CHEBI:57844"/>
        <dbReference type="ChEBI" id="CHEBI:59789"/>
        <dbReference type="EC" id="2.5.1.6"/>
    </reaction>
</comment>
<feature type="binding site" description="in other chain" evidence="10">
    <location>
        <begin position="192"/>
        <end position="194"/>
    </location>
    <ligand>
        <name>ATP</name>
        <dbReference type="ChEBI" id="CHEBI:30616"/>
        <note>ligand shared between two neighboring subunits</note>
    </ligand>
</feature>
<dbReference type="InterPro" id="IPR022631">
    <property type="entry name" value="ADOMET_SYNTHASE_CS"/>
</dbReference>
<comment type="pathway">
    <text evidence="1 10">Amino-acid biosynthesis; S-adenosyl-L-methionine biosynthesis; S-adenosyl-L-methionine from L-methionine: step 1/1.</text>
</comment>
<comment type="similarity">
    <text evidence="2 10 12">Belongs to the AdoMet synthase family.</text>
</comment>
<feature type="binding site" evidence="10">
    <location>
        <position position="294"/>
    </location>
    <ligand>
        <name>ATP</name>
        <dbReference type="ChEBI" id="CHEBI:30616"/>
        <note>ligand shared between two neighboring subunits</note>
    </ligand>
</feature>
<keyword evidence="4 10" id="KW-0808">Transferase</keyword>
<dbReference type="InterPro" id="IPR022628">
    <property type="entry name" value="S-AdoMet_synt_N"/>
</dbReference>
<dbReference type="GO" id="GO:0005524">
    <property type="term" value="F:ATP binding"/>
    <property type="evidence" value="ECO:0007669"/>
    <property type="project" value="UniProtKB-UniRule"/>
</dbReference>
<feature type="binding site" description="in other chain" evidence="10">
    <location>
        <position position="125"/>
    </location>
    <ligand>
        <name>L-methionine</name>
        <dbReference type="ChEBI" id="CHEBI:57844"/>
        <note>ligand shared between two neighboring subunits</note>
    </ligand>
</feature>
<dbReference type="Pfam" id="PF00438">
    <property type="entry name" value="S-AdoMet_synt_N"/>
    <property type="match status" value="1"/>
</dbReference>
<feature type="binding site" evidence="10">
    <location>
        <position position="56"/>
    </location>
    <ligand>
        <name>K(+)</name>
        <dbReference type="ChEBI" id="CHEBI:29103"/>
    </ligand>
</feature>
<feature type="binding site" evidence="10">
    <location>
        <position position="267"/>
    </location>
    <ligand>
        <name>ATP</name>
        <dbReference type="ChEBI" id="CHEBI:30616"/>
        <note>ligand shared between two neighboring subunits</note>
    </ligand>
</feature>
<dbReference type="GO" id="GO:0006556">
    <property type="term" value="P:S-adenosylmethionine biosynthetic process"/>
    <property type="evidence" value="ECO:0007669"/>
    <property type="project" value="UniProtKB-UniRule"/>
</dbReference>
<dbReference type="SUPFAM" id="SSF55973">
    <property type="entry name" value="S-adenosylmethionine synthetase"/>
    <property type="match status" value="3"/>
</dbReference>
<feature type="binding site" description="in other chain" evidence="10">
    <location>
        <position position="28"/>
    </location>
    <ligand>
        <name>ATP</name>
        <dbReference type="ChEBI" id="CHEBI:30616"/>
        <note>ligand shared between two neighboring subunits</note>
    </ligand>
</feature>
<proteinExistence type="inferred from homology"/>
<dbReference type="GO" id="GO:0004478">
    <property type="term" value="F:methionine adenosyltransferase activity"/>
    <property type="evidence" value="ECO:0007669"/>
    <property type="project" value="UniProtKB-UniRule"/>
</dbReference>
<dbReference type="EC" id="2.5.1.6" evidence="10"/>
<dbReference type="RefSeq" id="WP_130605547.1">
    <property type="nucleotide sequence ID" value="NZ_AP019368.1"/>
</dbReference>
<evidence type="ECO:0000313" key="17">
    <source>
        <dbReference type="Proteomes" id="UP000291236"/>
    </source>
</evidence>
<feature type="domain" description="S-adenosylmethionine synthetase N-terminal" evidence="13">
    <location>
        <begin position="18"/>
        <end position="127"/>
    </location>
</feature>
<accession>A0A4P2VG82</accession>
<dbReference type="EMBL" id="AP019368">
    <property type="protein sequence ID" value="BBH51726.1"/>
    <property type="molecule type" value="Genomic_DNA"/>
</dbReference>
<dbReference type="PROSITE" id="PS00377">
    <property type="entry name" value="ADOMET_SYNTHASE_2"/>
    <property type="match status" value="1"/>
</dbReference>
<evidence type="ECO:0000256" key="5">
    <source>
        <dbReference type="ARBA" id="ARBA00022723"/>
    </source>
</evidence>
<feature type="binding site" evidence="10">
    <location>
        <position position="30"/>
    </location>
    <ligand>
        <name>Mg(2+)</name>
        <dbReference type="ChEBI" id="CHEBI:18420"/>
    </ligand>
</feature>
<evidence type="ECO:0000313" key="16">
    <source>
        <dbReference type="EMBL" id="BBH51726.1"/>
    </source>
</evidence>
<dbReference type="InterPro" id="IPR022630">
    <property type="entry name" value="S-AdoMet_synt_C"/>
</dbReference>
<keyword evidence="3 10" id="KW-0554">One-carbon metabolism</keyword>
<dbReference type="HAMAP" id="MF_00086">
    <property type="entry name" value="S_AdoMet_synth1"/>
    <property type="match status" value="1"/>
</dbReference>
<feature type="domain" description="S-adenosylmethionine synthetase C-terminal" evidence="15">
    <location>
        <begin position="261"/>
        <end position="403"/>
    </location>
</feature>
<keyword evidence="8 10" id="KW-0460">Magnesium</keyword>
<keyword evidence="9 10" id="KW-0630">Potassium</keyword>
<dbReference type="InterPro" id="IPR002133">
    <property type="entry name" value="S-AdoMet_synthetase"/>
</dbReference>
<keyword evidence="5 10" id="KW-0479">Metal-binding</keyword>
<feature type="binding site" description="in other chain" evidence="10">
    <location>
        <position position="69"/>
    </location>
    <ligand>
        <name>L-methionine</name>
        <dbReference type="ChEBI" id="CHEBI:57844"/>
        <note>ligand shared between two neighboring subunits</note>
    </ligand>
</feature>
<evidence type="ECO:0000256" key="11">
    <source>
        <dbReference type="RuleBase" id="RU000542"/>
    </source>
</evidence>
<feature type="binding site" description="in other chain" evidence="10">
    <location>
        <begin position="273"/>
        <end position="274"/>
    </location>
    <ligand>
        <name>ATP</name>
        <dbReference type="ChEBI" id="CHEBI:30616"/>
        <note>ligand shared between two neighboring subunits</note>
    </ligand>
</feature>
<organism evidence="16 17">
    <name type="scientific">Fluviispira sanaruensis</name>
    <dbReference type="NCBI Taxonomy" id="2493639"/>
    <lineage>
        <taxon>Bacteria</taxon>
        <taxon>Pseudomonadati</taxon>
        <taxon>Bdellovibrionota</taxon>
        <taxon>Oligoflexia</taxon>
        <taxon>Silvanigrellales</taxon>
        <taxon>Silvanigrellaceae</taxon>
        <taxon>Fluviispira</taxon>
    </lineage>
</organism>
<dbReference type="Pfam" id="PF02772">
    <property type="entry name" value="S-AdoMet_synt_M"/>
    <property type="match status" value="1"/>
</dbReference>
<feature type="binding site" description="in other chain" evidence="10">
    <location>
        <position position="298"/>
    </location>
    <ligand>
        <name>L-methionine</name>
        <dbReference type="ChEBI" id="CHEBI:57844"/>
        <note>ligand shared between two neighboring subunits</note>
    </ligand>
</feature>
<gene>
    <name evidence="10" type="primary">metK</name>
    <name evidence="16" type="ORF">JCM31447_01430</name>
</gene>
<evidence type="ECO:0000256" key="4">
    <source>
        <dbReference type="ARBA" id="ARBA00022679"/>
    </source>
</evidence>
<dbReference type="CDD" id="cd18079">
    <property type="entry name" value="S-AdoMet_synt"/>
    <property type="match status" value="1"/>
</dbReference>
<comment type="cofactor">
    <cofactor evidence="10">
        <name>Mg(2+)</name>
        <dbReference type="ChEBI" id="CHEBI:18420"/>
    </cofactor>
    <text evidence="10">Binds 2 divalent ions per subunit.</text>
</comment>
<feature type="domain" description="S-adenosylmethionine synthetase central" evidence="14">
    <location>
        <begin position="142"/>
        <end position="259"/>
    </location>
</feature>
<dbReference type="GO" id="GO:0000287">
    <property type="term" value="F:magnesium ion binding"/>
    <property type="evidence" value="ECO:0007669"/>
    <property type="project" value="UniProtKB-UniRule"/>
</dbReference>
<feature type="binding site" description="in other chain" evidence="10">
    <location>
        <begin position="258"/>
        <end position="259"/>
    </location>
    <ligand>
        <name>ATP</name>
        <dbReference type="ChEBI" id="CHEBI:30616"/>
        <note>ligand shared between two neighboring subunits</note>
    </ligand>
</feature>
<dbReference type="InterPro" id="IPR022636">
    <property type="entry name" value="S-AdoMet_synthetase_sfam"/>
</dbReference>
<dbReference type="Gene3D" id="3.30.300.10">
    <property type="match status" value="3"/>
</dbReference>
<comment type="subunit">
    <text evidence="10">Homotetramer; dimer of dimers.</text>
</comment>
<dbReference type="AlphaFoldDB" id="A0A4P2VG82"/>
<name>A0A4P2VG82_FLUSA</name>
<feature type="binding site" evidence="10">
    <location>
        <position position="290"/>
    </location>
    <ligand>
        <name>ATP</name>
        <dbReference type="ChEBI" id="CHEBI:30616"/>
        <note>ligand shared between two neighboring subunits</note>
    </ligand>
</feature>
<dbReference type="GO" id="GO:0006730">
    <property type="term" value="P:one-carbon metabolic process"/>
    <property type="evidence" value="ECO:0007669"/>
    <property type="project" value="UniProtKB-KW"/>
</dbReference>
<evidence type="ECO:0000256" key="8">
    <source>
        <dbReference type="ARBA" id="ARBA00022842"/>
    </source>
</evidence>
<dbReference type="Proteomes" id="UP000291236">
    <property type="component" value="Chromosome"/>
</dbReference>